<dbReference type="EMBL" id="CP011005">
    <property type="protein sequence ID" value="AJT42838.1"/>
    <property type="molecule type" value="Genomic_DNA"/>
</dbReference>
<evidence type="ECO:0000256" key="4">
    <source>
        <dbReference type="ARBA" id="ARBA00023136"/>
    </source>
</evidence>
<gene>
    <name evidence="7" type="ORF">UM93_03010</name>
</gene>
<sequence length="286" mass="30845">MVVVVAAAAIAIPSWISGNKPASTSTATVKLGVDDAGSAYWKLVAQRAEEQGVKLELVSFTDYSTPNPALVSGDIDVNKFQHLRYLAQFNASQKQDLVPVGSGEIYPIGFYSKKWSSVAEVPQGAEVALSNNPANQVRPLLALKEAGLVVFKGDPGWKATLADVDYAKSRIGKITPIDPTQTAASLDSVDIAFVDSQFAANAKLTAQQEIYKESAERDDLQQYINIFVAKAKDADNPAIATLVKIYQSDEIKQAIHSEKGQDAVFRSDVPVSELKAVLAEQQKQFS</sequence>
<keyword evidence="6" id="KW-0449">Lipoprotein</keyword>
<protein>
    <recommendedName>
        <fullName evidence="9">Methionine ABC transporter substrate-binding protein</fullName>
    </recommendedName>
</protein>
<evidence type="ECO:0000313" key="8">
    <source>
        <dbReference type="Proteomes" id="UP000061839"/>
    </source>
</evidence>
<dbReference type="SUPFAM" id="SSF53850">
    <property type="entry name" value="Periplasmic binding protein-like II"/>
    <property type="match status" value="1"/>
</dbReference>
<name>A0A0D4C2K7_9MICC</name>
<evidence type="ECO:0000256" key="5">
    <source>
        <dbReference type="ARBA" id="ARBA00023139"/>
    </source>
</evidence>
<evidence type="ECO:0000256" key="1">
    <source>
        <dbReference type="ARBA" id="ARBA00004635"/>
    </source>
</evidence>
<dbReference type="Gene3D" id="3.40.190.10">
    <property type="entry name" value="Periplasmic binding protein-like II"/>
    <property type="match status" value="2"/>
</dbReference>
<dbReference type="InterPro" id="IPR004872">
    <property type="entry name" value="Lipoprotein_NlpA"/>
</dbReference>
<comment type="similarity">
    <text evidence="2">Belongs to the NlpA lipoprotein family.</text>
</comment>
<dbReference type="STRING" id="1618207.UM93_03010"/>
<proteinExistence type="inferred from homology"/>
<evidence type="ECO:0000256" key="6">
    <source>
        <dbReference type="ARBA" id="ARBA00023288"/>
    </source>
</evidence>
<evidence type="ECO:0008006" key="9">
    <source>
        <dbReference type="Google" id="ProtNLM"/>
    </source>
</evidence>
<organism evidence="7 8">
    <name type="scientific">Psychromicrobium lacuslunae</name>
    <dbReference type="NCBI Taxonomy" id="1618207"/>
    <lineage>
        <taxon>Bacteria</taxon>
        <taxon>Bacillati</taxon>
        <taxon>Actinomycetota</taxon>
        <taxon>Actinomycetes</taxon>
        <taxon>Micrococcales</taxon>
        <taxon>Micrococcaceae</taxon>
        <taxon>Psychromicrobium</taxon>
    </lineage>
</organism>
<keyword evidence="4" id="KW-0472">Membrane</keyword>
<reference evidence="7 8" key="1">
    <citation type="journal article" date="2015" name="Genome Announc.">
        <title>Complete Genome Sequencing of Protease-Producing Novel Arthrobacter sp. Strain IHBB 11108 Using PacBio Single-Molecule Real-Time Sequencing Technology.</title>
        <authorList>
            <person name="Kiran S."/>
            <person name="Swarnkar M.K."/>
            <person name="Pal M."/>
            <person name="Thakur R."/>
            <person name="Tewari R."/>
            <person name="Singh A.K."/>
            <person name="Gulati A."/>
        </authorList>
    </citation>
    <scope>NUCLEOTIDE SEQUENCE [LARGE SCALE GENOMIC DNA]</scope>
    <source>
        <strain evidence="7 8">IHBB 11108</strain>
    </source>
</reference>
<accession>A0A0D4C2K7</accession>
<comment type="subcellular location">
    <subcellularLocation>
        <location evidence="1">Membrane</location>
        <topology evidence="1">Lipid-anchor</topology>
    </subcellularLocation>
</comment>
<evidence type="ECO:0000256" key="3">
    <source>
        <dbReference type="ARBA" id="ARBA00022729"/>
    </source>
</evidence>
<dbReference type="HOGENOM" id="CLU_067080_1_1_11"/>
<dbReference type="PATRIC" id="fig|1618207.4.peg.616"/>
<keyword evidence="3" id="KW-0732">Signal</keyword>
<evidence type="ECO:0000256" key="2">
    <source>
        <dbReference type="ARBA" id="ARBA00008973"/>
    </source>
</evidence>
<dbReference type="GO" id="GO:0016020">
    <property type="term" value="C:membrane"/>
    <property type="evidence" value="ECO:0007669"/>
    <property type="project" value="UniProtKB-SubCell"/>
</dbReference>
<keyword evidence="8" id="KW-1185">Reference proteome</keyword>
<dbReference type="Proteomes" id="UP000061839">
    <property type="component" value="Chromosome"/>
</dbReference>
<keyword evidence="5" id="KW-0564">Palmitate</keyword>
<dbReference type="PANTHER" id="PTHR30429:SF3">
    <property type="entry name" value="LIPOPROTEIN"/>
    <property type="match status" value="1"/>
</dbReference>
<dbReference type="KEGG" id="ari:UM93_03010"/>
<evidence type="ECO:0000313" key="7">
    <source>
        <dbReference type="EMBL" id="AJT42838.1"/>
    </source>
</evidence>
<dbReference type="PANTHER" id="PTHR30429">
    <property type="entry name" value="D-METHIONINE-BINDING LIPOPROTEIN METQ"/>
    <property type="match status" value="1"/>
</dbReference>
<dbReference type="Pfam" id="PF03180">
    <property type="entry name" value="Lipoprotein_9"/>
    <property type="match status" value="1"/>
</dbReference>
<dbReference type="AlphaFoldDB" id="A0A0D4C2K7"/>